<name>A0ABY8ULT4_TETOB</name>
<reference evidence="2 3" key="1">
    <citation type="submission" date="2023-05" db="EMBL/GenBank/DDBJ databases">
        <title>A 100% complete, gapless, phased diploid assembly of the Scenedesmus obliquus UTEX 3031 genome.</title>
        <authorList>
            <person name="Biondi T.C."/>
            <person name="Hanschen E.R."/>
            <person name="Kwon T."/>
            <person name="Eng W."/>
            <person name="Kruse C.P.S."/>
            <person name="Koehler S.I."/>
            <person name="Kunde Y."/>
            <person name="Gleasner C.D."/>
            <person name="You Mak K.T."/>
            <person name="Polle J."/>
            <person name="Hovde B.T."/>
            <person name="Starkenburg S.R."/>
        </authorList>
    </citation>
    <scope>NUCLEOTIDE SEQUENCE [LARGE SCALE GENOMIC DNA]</scope>
    <source>
        <strain evidence="2 3">DOE0152z</strain>
    </source>
</reference>
<feature type="region of interest" description="Disordered" evidence="1">
    <location>
        <begin position="174"/>
        <end position="228"/>
    </location>
</feature>
<organism evidence="2 3">
    <name type="scientific">Tetradesmus obliquus</name>
    <name type="common">Green alga</name>
    <name type="synonym">Acutodesmus obliquus</name>
    <dbReference type="NCBI Taxonomy" id="3088"/>
    <lineage>
        <taxon>Eukaryota</taxon>
        <taxon>Viridiplantae</taxon>
        <taxon>Chlorophyta</taxon>
        <taxon>core chlorophytes</taxon>
        <taxon>Chlorophyceae</taxon>
        <taxon>CS clade</taxon>
        <taxon>Sphaeropleales</taxon>
        <taxon>Scenedesmaceae</taxon>
        <taxon>Tetradesmus</taxon>
    </lineage>
</organism>
<dbReference type="EMBL" id="CP126220">
    <property type="protein sequence ID" value="WIA21351.1"/>
    <property type="molecule type" value="Genomic_DNA"/>
</dbReference>
<protein>
    <submittedName>
        <fullName evidence="2">Uncharacterized protein</fullName>
    </submittedName>
</protein>
<gene>
    <name evidence="2" type="ORF">OEZ85_000575</name>
</gene>
<feature type="compositionally biased region" description="Pro residues" evidence="1">
    <location>
        <begin position="174"/>
        <end position="227"/>
    </location>
</feature>
<dbReference type="SUPFAM" id="SSF63829">
    <property type="entry name" value="Calcium-dependent phosphotriesterase"/>
    <property type="match status" value="1"/>
</dbReference>
<dbReference type="Proteomes" id="UP001244341">
    <property type="component" value="Chromosome 13b"/>
</dbReference>
<sequence length="782" mass="79064">MWYQGLLHLPTGYSNLPTGACGCRAGWGSYIQLAPVTQNPSTLPIQPPACPDFRGFYYPQSKAASRTLGLPYKGYCYPTPHPDYSKCRCQKCPDGYTSAGGAIEQAACVLALPAACEGKPESVIPNANAWPKSCVDGAVGDRCRPGCKPGFVGRPRATCTVTGWVISGACLPAPGPSPSPTPKPSPRPPSPSPRPPRPSPSPRPLSPSPKPPSPSPAPRPSPSPAPAQPELAILSQKVTCVAVYVAVNPIPPVPQLAIISQIPPGYDGIAPDLTATGPGTCFKSPSSVLEEGVTITQPGAGVCEGGISPGTYTLTQTVPDGLEFSRWQCYDITTGAPVGPVIGSSVVLGSEKAVTCVAVYVLATPAPPQLAIISQIPTGFNGIAPDLTATGPDTCFKSPSSVLGDAGVTITQPGAGPPSLAIISQIPDGYNGIAPDLTAIGPDICFKSPSSVLGQGGVTITQPGAGKSQSFSISTPSPIPLTISNPRGFVPGNRTECPEFTGTNTTTASKPEDCVRLTCQPCGFAAPDVYFSATGDNAGIYLVKNWSTSTPDASGSEVCVFDQTGDGQALFGCSACAVNDIAATNQGTLLVTGRRSATSGYLLSVDPAAQKAGQPCNYTVLIADTGAPWNGLGAGPRSNLFYGVGGGATGGIFTVELSANGAANIVGQFPTTVVSAGAADITAAPSGKLYVVNSPSLGSSQAYEVTIDPTTFAPTGLSAAIAVGGVAGNLPAAFCTSTQPVAASSGNNAYQFVPPAADLKFINIGKTGSPVSISGAAVVPRC</sequence>
<proteinExistence type="predicted"/>
<evidence type="ECO:0000256" key="1">
    <source>
        <dbReference type="SAM" id="MobiDB-lite"/>
    </source>
</evidence>
<accession>A0ABY8ULT4</accession>
<evidence type="ECO:0000313" key="2">
    <source>
        <dbReference type="EMBL" id="WIA21351.1"/>
    </source>
</evidence>
<keyword evidence="3" id="KW-1185">Reference proteome</keyword>
<evidence type="ECO:0000313" key="3">
    <source>
        <dbReference type="Proteomes" id="UP001244341"/>
    </source>
</evidence>
<dbReference type="PRINTS" id="PR01217">
    <property type="entry name" value="PRICHEXTENSN"/>
</dbReference>